<dbReference type="GO" id="GO:0000785">
    <property type="term" value="C:chromatin"/>
    <property type="evidence" value="ECO:0007669"/>
    <property type="project" value="EnsemblFungi"/>
</dbReference>
<dbReference type="GO" id="GO:0005739">
    <property type="term" value="C:mitochondrion"/>
    <property type="evidence" value="ECO:0007669"/>
    <property type="project" value="EnsemblFungi"/>
</dbReference>
<dbReference type="GO" id="GO:0070987">
    <property type="term" value="P:error-free translesion synthesis"/>
    <property type="evidence" value="ECO:0007669"/>
    <property type="project" value="EnsemblFungi"/>
</dbReference>
<evidence type="ECO:0000256" key="1">
    <source>
        <dbReference type="ARBA" id="ARBA00010348"/>
    </source>
</evidence>
<dbReference type="GO" id="GO:0016035">
    <property type="term" value="C:zeta DNA polymerase complex"/>
    <property type="evidence" value="ECO:0007669"/>
    <property type="project" value="EnsemblFungi"/>
</dbReference>
<dbReference type="GO" id="GO:0042276">
    <property type="term" value="P:error-prone translesion synthesis"/>
    <property type="evidence" value="ECO:0007669"/>
    <property type="project" value="EnsemblFungi"/>
</dbReference>
<dbReference type="VEuPathDB" id="FungiDB:GWK60_L06831"/>
<evidence type="ECO:0000313" key="4">
    <source>
        <dbReference type="EMBL" id="KTA98394.1"/>
    </source>
</evidence>
<dbReference type="PROSITE" id="PS50815">
    <property type="entry name" value="HORMA"/>
    <property type="match status" value="1"/>
</dbReference>
<dbReference type="InterPro" id="IPR045091">
    <property type="entry name" value="Mad2-like"/>
</dbReference>
<dbReference type="Gene3D" id="3.30.900.10">
    <property type="entry name" value="HORMA domain"/>
    <property type="match status" value="1"/>
</dbReference>
<dbReference type="AlphaFoldDB" id="A0A0W0D958"/>
<dbReference type="VEuPathDB" id="FungiDB:GVI51_L08261"/>
<protein>
    <submittedName>
        <fullName evidence="4">DNA polymerase zeta processivity subunit</fullName>
    </submittedName>
</protein>
<gene>
    <name evidence="4" type="ORF">AO440_005176</name>
    <name evidence="3" type="ORF">AO440_005359</name>
</gene>
<organism evidence="4 5">
    <name type="scientific">Candida glabrata</name>
    <name type="common">Yeast</name>
    <name type="synonym">Torulopsis glabrata</name>
    <dbReference type="NCBI Taxonomy" id="5478"/>
    <lineage>
        <taxon>Eukaryota</taxon>
        <taxon>Fungi</taxon>
        <taxon>Dikarya</taxon>
        <taxon>Ascomycota</taxon>
        <taxon>Saccharomycotina</taxon>
        <taxon>Saccharomycetes</taxon>
        <taxon>Saccharomycetales</taxon>
        <taxon>Saccharomycetaceae</taxon>
        <taxon>Nakaseomyces</taxon>
    </lineage>
</organism>
<evidence type="ECO:0000313" key="5">
    <source>
        <dbReference type="Proteomes" id="UP000054886"/>
    </source>
</evidence>
<dbReference type="EMBL" id="LLZZ01000153">
    <property type="protein sequence ID" value="KTA98394.1"/>
    <property type="molecule type" value="Genomic_DNA"/>
</dbReference>
<accession>A0A0W0D958</accession>
<dbReference type="InterPro" id="IPR036570">
    <property type="entry name" value="HORMA_dom_sf"/>
</dbReference>
<dbReference type="OMA" id="CFINLIL"/>
<dbReference type="OrthoDB" id="21254at2759"/>
<sequence>MNYFIEKWIRVYLKCFINLILCHRNVYPKSSFTYTTYQGFNLPQYLPITRHHGLNSYIEEFISDLLGKLDHVYHLSLFVISKHNGWAIERYVLDFGQFQHGQPVDKDIVLKEGEVYDEFRSSLNSLITYLEKQTPIRDDTVTFEFVIDTIEMALGRKFGIDMDPKTSKSQVVDFERDTNWIRYHEDQNVPDGKEHSGAYKPKLKVTALIGCDWGPICIQQYNERLIVPNKGLSQVYYDDDQTNNFELTLGSLQ</sequence>
<comment type="similarity">
    <text evidence="1">Belongs to the MAD2 family.</text>
</comment>
<evidence type="ECO:0000313" key="3">
    <source>
        <dbReference type="EMBL" id="KTA96768.1"/>
    </source>
</evidence>
<proteinExistence type="inferred from homology"/>
<dbReference type="Proteomes" id="UP000054886">
    <property type="component" value="Unassembled WGS sequence"/>
</dbReference>
<dbReference type="VEuPathDB" id="FungiDB:B1J91_L08316g"/>
<feature type="domain" description="HORMA" evidence="2">
    <location>
        <begin position="3"/>
        <end position="209"/>
    </location>
</feature>
<evidence type="ECO:0000259" key="2">
    <source>
        <dbReference type="PROSITE" id="PS50815"/>
    </source>
</evidence>
<dbReference type="Pfam" id="PF02301">
    <property type="entry name" value="HORMA"/>
    <property type="match status" value="1"/>
</dbReference>
<dbReference type="EMBL" id="LLZZ01000167">
    <property type="protein sequence ID" value="KTA96768.1"/>
    <property type="molecule type" value="Genomic_DNA"/>
</dbReference>
<comment type="caution">
    <text evidence="4">The sequence shown here is derived from an EMBL/GenBank/DDBJ whole genome shotgun (WGS) entry which is preliminary data.</text>
</comment>
<dbReference type="PANTHER" id="PTHR11842">
    <property type="entry name" value="MITOTIC SPINDLE ASSEMBLY CHECKPOINT PROTEIN MAD2"/>
    <property type="match status" value="1"/>
</dbReference>
<dbReference type="GO" id="GO:0003887">
    <property type="term" value="F:DNA-directed DNA polymerase activity"/>
    <property type="evidence" value="ECO:0007669"/>
    <property type="project" value="EnsemblFungi"/>
</dbReference>
<dbReference type="VEuPathDB" id="FungiDB:CAGL0L08316g"/>
<name>A0A0W0D958_CANGB</name>
<dbReference type="PANTHER" id="PTHR11842:SF10">
    <property type="entry name" value="MITOTIC SPINDLE ASSEMBLY CHECKPOINT PROTEIN MAD2B"/>
    <property type="match status" value="1"/>
</dbReference>
<dbReference type="SUPFAM" id="SSF56019">
    <property type="entry name" value="The spindle assembly checkpoint protein mad2"/>
    <property type="match status" value="1"/>
</dbReference>
<dbReference type="InterPro" id="IPR003511">
    <property type="entry name" value="HORMA_dom"/>
</dbReference>
<reference evidence="4 5" key="1">
    <citation type="submission" date="2015-10" db="EMBL/GenBank/DDBJ databases">
        <title>Draft genomes sequences of Candida glabrata isolates 1A, 1B, 2A, 2B, 3A and 3B.</title>
        <authorList>
            <person name="Haavelsrud O.E."/>
            <person name="Gaustad P."/>
        </authorList>
    </citation>
    <scope>NUCLEOTIDE SEQUENCE [LARGE SCALE GENOMIC DNA]</scope>
    <source>
        <strain evidence="4">910700640</strain>
    </source>
</reference>